<dbReference type="Proteomes" id="UP001054837">
    <property type="component" value="Unassembled WGS sequence"/>
</dbReference>
<dbReference type="AlphaFoldDB" id="A0AAV4S593"/>
<evidence type="ECO:0000313" key="1">
    <source>
        <dbReference type="EMBL" id="GIY27731.1"/>
    </source>
</evidence>
<protein>
    <submittedName>
        <fullName evidence="1">Uncharacterized protein</fullName>
    </submittedName>
</protein>
<keyword evidence="2" id="KW-1185">Reference proteome</keyword>
<organism evidence="1 2">
    <name type="scientific">Caerostris darwini</name>
    <dbReference type="NCBI Taxonomy" id="1538125"/>
    <lineage>
        <taxon>Eukaryota</taxon>
        <taxon>Metazoa</taxon>
        <taxon>Ecdysozoa</taxon>
        <taxon>Arthropoda</taxon>
        <taxon>Chelicerata</taxon>
        <taxon>Arachnida</taxon>
        <taxon>Araneae</taxon>
        <taxon>Araneomorphae</taxon>
        <taxon>Entelegynae</taxon>
        <taxon>Araneoidea</taxon>
        <taxon>Araneidae</taxon>
        <taxon>Caerostris</taxon>
    </lineage>
</organism>
<name>A0AAV4S593_9ARAC</name>
<dbReference type="EMBL" id="BPLQ01007073">
    <property type="protein sequence ID" value="GIY27731.1"/>
    <property type="molecule type" value="Genomic_DNA"/>
</dbReference>
<proteinExistence type="predicted"/>
<sequence length="92" mass="10909">MESVVEFNSFKITIKGIQTARITRTNPEIEFRYQCLCSLLVHPRSNPQDLLMSSRRRSSRRRREGIGFRNSHLILAKGPRALWMQMSGRFWR</sequence>
<accession>A0AAV4S593</accession>
<reference evidence="1 2" key="1">
    <citation type="submission" date="2021-06" db="EMBL/GenBank/DDBJ databases">
        <title>Caerostris darwini draft genome.</title>
        <authorList>
            <person name="Kono N."/>
            <person name="Arakawa K."/>
        </authorList>
    </citation>
    <scope>NUCLEOTIDE SEQUENCE [LARGE SCALE GENOMIC DNA]</scope>
</reference>
<comment type="caution">
    <text evidence="1">The sequence shown here is derived from an EMBL/GenBank/DDBJ whole genome shotgun (WGS) entry which is preliminary data.</text>
</comment>
<evidence type="ECO:0000313" key="2">
    <source>
        <dbReference type="Proteomes" id="UP001054837"/>
    </source>
</evidence>
<gene>
    <name evidence="1" type="ORF">CDAR_238001</name>
</gene>